<dbReference type="EMBL" id="UOFI01000089">
    <property type="protein sequence ID" value="VAW66954.1"/>
    <property type="molecule type" value="Genomic_DNA"/>
</dbReference>
<reference evidence="1" key="1">
    <citation type="submission" date="2018-06" db="EMBL/GenBank/DDBJ databases">
        <authorList>
            <person name="Zhirakovskaya E."/>
        </authorList>
    </citation>
    <scope>NUCLEOTIDE SEQUENCE</scope>
</reference>
<evidence type="ECO:0000313" key="1">
    <source>
        <dbReference type="EMBL" id="VAW66954.1"/>
    </source>
</evidence>
<protein>
    <submittedName>
        <fullName evidence="1">Uncharacterized protein</fullName>
    </submittedName>
</protein>
<name>A0A3B0YDX4_9ZZZZ</name>
<proteinExistence type="predicted"/>
<gene>
    <name evidence="1" type="ORF">MNBD_GAMMA09-1434</name>
</gene>
<dbReference type="AlphaFoldDB" id="A0A3B0YDX4"/>
<accession>A0A3B0YDX4</accession>
<sequence>MNKKRGLTIYFNDGSKLLLDYPVQSENEYDIITKMKEVLENKFFLMEADGSMLYIPVDNIKYMQVYPAPEKLPAFTIRGASIIDT</sequence>
<organism evidence="1">
    <name type="scientific">hydrothermal vent metagenome</name>
    <dbReference type="NCBI Taxonomy" id="652676"/>
    <lineage>
        <taxon>unclassified sequences</taxon>
        <taxon>metagenomes</taxon>
        <taxon>ecological metagenomes</taxon>
    </lineage>
</organism>